<comment type="caution">
    <text evidence="2">The sequence shown here is derived from an EMBL/GenBank/DDBJ whole genome shotgun (WGS) entry which is preliminary data.</text>
</comment>
<organism evidence="2 3">
    <name type="scientific">Gymnopilus dilepis</name>
    <dbReference type="NCBI Taxonomy" id="231916"/>
    <lineage>
        <taxon>Eukaryota</taxon>
        <taxon>Fungi</taxon>
        <taxon>Dikarya</taxon>
        <taxon>Basidiomycota</taxon>
        <taxon>Agaricomycotina</taxon>
        <taxon>Agaricomycetes</taxon>
        <taxon>Agaricomycetidae</taxon>
        <taxon>Agaricales</taxon>
        <taxon>Agaricineae</taxon>
        <taxon>Hymenogastraceae</taxon>
        <taxon>Gymnopilus</taxon>
    </lineage>
</organism>
<gene>
    <name evidence="2" type="ORF">CVT26_010580</name>
</gene>
<dbReference type="EMBL" id="NHYE01005493">
    <property type="protein sequence ID" value="PPQ71660.1"/>
    <property type="molecule type" value="Genomic_DNA"/>
</dbReference>
<accession>A0A409VZI8</accession>
<keyword evidence="3" id="KW-1185">Reference proteome</keyword>
<evidence type="ECO:0000313" key="2">
    <source>
        <dbReference type="EMBL" id="PPQ71660.1"/>
    </source>
</evidence>
<name>A0A409VZI8_9AGAR</name>
<protein>
    <submittedName>
        <fullName evidence="2">Uncharacterized protein</fullName>
    </submittedName>
</protein>
<sequence>MDTYDDWQNHIPIPGHLQPGAIHLRLPSLPANGSPRTNNFGSTEHPFDDLQPPPRIRLRPRTPSFDVTDRMATRRRVMKRPPPSSPLVRYSYTYEDVILDQFAGEDEEFDSEATWDTSEELHSYPTFYRSKALFDPFPAQNLRSSRTHHPLRRFDSFLETKKVDFIEEEQEEEDDDVPGCSFFGRCTKLGSTLHASLSILRHSFTFKYSSDMWRSTPSSTPNMLLQLGCYTAKNLPVSIP</sequence>
<feature type="region of interest" description="Disordered" evidence="1">
    <location>
        <begin position="25"/>
        <end position="62"/>
    </location>
</feature>
<dbReference type="AlphaFoldDB" id="A0A409VZI8"/>
<dbReference type="Proteomes" id="UP000284706">
    <property type="component" value="Unassembled WGS sequence"/>
</dbReference>
<dbReference type="InParanoid" id="A0A409VZI8"/>
<reference evidence="2 3" key="1">
    <citation type="journal article" date="2018" name="Evol. Lett.">
        <title>Horizontal gene cluster transfer increased hallucinogenic mushroom diversity.</title>
        <authorList>
            <person name="Reynolds H.T."/>
            <person name="Vijayakumar V."/>
            <person name="Gluck-Thaler E."/>
            <person name="Korotkin H.B."/>
            <person name="Matheny P.B."/>
            <person name="Slot J.C."/>
        </authorList>
    </citation>
    <scope>NUCLEOTIDE SEQUENCE [LARGE SCALE GENOMIC DNA]</scope>
    <source>
        <strain evidence="2 3">SRW20</strain>
    </source>
</reference>
<evidence type="ECO:0000313" key="3">
    <source>
        <dbReference type="Proteomes" id="UP000284706"/>
    </source>
</evidence>
<evidence type="ECO:0000256" key="1">
    <source>
        <dbReference type="SAM" id="MobiDB-lite"/>
    </source>
</evidence>
<proteinExistence type="predicted"/>